<dbReference type="Proteomes" id="UP000729402">
    <property type="component" value="Unassembled WGS sequence"/>
</dbReference>
<accession>A0A8J6BSC7</accession>
<evidence type="ECO:0000256" key="1">
    <source>
        <dbReference type="SAM" id="MobiDB-lite"/>
    </source>
</evidence>
<dbReference type="EMBL" id="JAAALK010000080">
    <property type="protein sequence ID" value="KAG8091345.1"/>
    <property type="molecule type" value="Genomic_DNA"/>
</dbReference>
<name>A0A8J6BSC7_ZIZPA</name>
<reference evidence="2" key="2">
    <citation type="submission" date="2021-02" db="EMBL/GenBank/DDBJ databases">
        <authorList>
            <person name="Kimball J.A."/>
            <person name="Haas M.W."/>
            <person name="Macchietto M."/>
            <person name="Kono T."/>
            <person name="Duquette J."/>
            <person name="Shao M."/>
        </authorList>
    </citation>
    <scope>NUCLEOTIDE SEQUENCE</scope>
    <source>
        <tissue evidence="2">Fresh leaf tissue</tissue>
    </source>
</reference>
<keyword evidence="3" id="KW-1185">Reference proteome</keyword>
<organism evidence="2 3">
    <name type="scientific">Zizania palustris</name>
    <name type="common">Northern wild rice</name>
    <dbReference type="NCBI Taxonomy" id="103762"/>
    <lineage>
        <taxon>Eukaryota</taxon>
        <taxon>Viridiplantae</taxon>
        <taxon>Streptophyta</taxon>
        <taxon>Embryophyta</taxon>
        <taxon>Tracheophyta</taxon>
        <taxon>Spermatophyta</taxon>
        <taxon>Magnoliopsida</taxon>
        <taxon>Liliopsida</taxon>
        <taxon>Poales</taxon>
        <taxon>Poaceae</taxon>
        <taxon>BOP clade</taxon>
        <taxon>Oryzoideae</taxon>
        <taxon>Oryzeae</taxon>
        <taxon>Zizaniinae</taxon>
        <taxon>Zizania</taxon>
    </lineage>
</organism>
<reference evidence="2" key="1">
    <citation type="journal article" date="2021" name="bioRxiv">
        <title>Whole Genome Assembly and Annotation of Northern Wild Rice, Zizania palustris L., Supports a Whole Genome Duplication in the Zizania Genus.</title>
        <authorList>
            <person name="Haas M."/>
            <person name="Kono T."/>
            <person name="Macchietto M."/>
            <person name="Millas R."/>
            <person name="McGilp L."/>
            <person name="Shao M."/>
            <person name="Duquette J."/>
            <person name="Hirsch C.N."/>
            <person name="Kimball J."/>
        </authorList>
    </citation>
    <scope>NUCLEOTIDE SEQUENCE</scope>
    <source>
        <tissue evidence="2">Fresh leaf tissue</tissue>
    </source>
</reference>
<comment type="caution">
    <text evidence="2">The sequence shown here is derived from an EMBL/GenBank/DDBJ whole genome shotgun (WGS) entry which is preliminary data.</text>
</comment>
<sequence>MLAKNAAPSRRNASLPAPRLEELFSEIDAAGSTGSEEGLGRNPRENGGDRWPARTVSDIGEVITREEWTRLLRSASHQLRRVPSYSDSAAAHATLRSSRRTSPEIISEEEEDHSHKARKDCTGVNRRGRPNPASVLFSPLAGKET</sequence>
<dbReference type="OrthoDB" id="1933744at2759"/>
<feature type="region of interest" description="Disordered" evidence="1">
    <location>
        <begin position="79"/>
        <end position="145"/>
    </location>
</feature>
<evidence type="ECO:0000313" key="2">
    <source>
        <dbReference type="EMBL" id="KAG8091345.1"/>
    </source>
</evidence>
<gene>
    <name evidence="2" type="ORF">GUJ93_ZPchr0012g19586</name>
</gene>
<proteinExistence type="predicted"/>
<protein>
    <submittedName>
        <fullName evidence="2">Uncharacterized protein</fullName>
    </submittedName>
</protein>
<feature type="compositionally biased region" description="Basic and acidic residues" evidence="1">
    <location>
        <begin position="38"/>
        <end position="52"/>
    </location>
</feature>
<feature type="region of interest" description="Disordered" evidence="1">
    <location>
        <begin position="1"/>
        <end position="55"/>
    </location>
</feature>
<dbReference type="AlphaFoldDB" id="A0A8J6BSC7"/>
<evidence type="ECO:0000313" key="3">
    <source>
        <dbReference type="Proteomes" id="UP000729402"/>
    </source>
</evidence>